<dbReference type="InterPro" id="IPR008978">
    <property type="entry name" value="HSP20-like_chaperone"/>
</dbReference>
<keyword evidence="7" id="KW-0812">Transmembrane</keyword>
<feature type="transmembrane region" description="Helical" evidence="7">
    <location>
        <begin position="387"/>
        <end position="404"/>
    </location>
</feature>
<accession>A0A2G5EEC5</accession>
<organism evidence="9 10">
    <name type="scientific">Aquilegia coerulea</name>
    <name type="common">Rocky mountain columbine</name>
    <dbReference type="NCBI Taxonomy" id="218851"/>
    <lineage>
        <taxon>Eukaryota</taxon>
        <taxon>Viridiplantae</taxon>
        <taxon>Streptophyta</taxon>
        <taxon>Embryophyta</taxon>
        <taxon>Tracheophyta</taxon>
        <taxon>Spermatophyta</taxon>
        <taxon>Magnoliopsida</taxon>
        <taxon>Ranunculales</taxon>
        <taxon>Ranunculaceae</taxon>
        <taxon>Thalictroideae</taxon>
        <taxon>Aquilegia</taxon>
    </lineage>
</organism>
<feature type="region of interest" description="Disordered" evidence="6">
    <location>
        <begin position="107"/>
        <end position="373"/>
    </location>
</feature>
<dbReference type="InParanoid" id="A0A2G5EEC5"/>
<keyword evidence="7" id="KW-1133">Transmembrane helix</keyword>
<dbReference type="CDD" id="cd06464">
    <property type="entry name" value="ACD_sHsps-like"/>
    <property type="match status" value="1"/>
</dbReference>
<feature type="compositionally biased region" description="Pro residues" evidence="6">
    <location>
        <begin position="117"/>
        <end position="127"/>
    </location>
</feature>
<keyword evidence="7" id="KW-0472">Membrane</keyword>
<evidence type="ECO:0000256" key="4">
    <source>
        <dbReference type="PROSITE-ProRule" id="PRU00285"/>
    </source>
</evidence>
<comment type="similarity">
    <text evidence="4 5">Belongs to the small heat shock protein (HSP20) family.</text>
</comment>
<feature type="compositionally biased region" description="Basic and acidic residues" evidence="6">
    <location>
        <begin position="338"/>
        <end position="360"/>
    </location>
</feature>
<dbReference type="PANTHER" id="PTHR43670:SF114">
    <property type="entry name" value="OS05G0592000 PROTEIN"/>
    <property type="match status" value="1"/>
</dbReference>
<comment type="subcellular location">
    <subcellularLocation>
        <location evidence="1">Cell membrane</location>
        <topology evidence="1">Single-pass membrane protein</topology>
    </subcellularLocation>
</comment>
<dbReference type="SUPFAM" id="SSF49764">
    <property type="entry name" value="HSP20-like chaperones"/>
    <property type="match status" value="1"/>
</dbReference>
<evidence type="ECO:0000313" key="9">
    <source>
        <dbReference type="EMBL" id="PIA54114.1"/>
    </source>
</evidence>
<reference evidence="9 10" key="1">
    <citation type="submission" date="2017-09" db="EMBL/GenBank/DDBJ databases">
        <title>WGS assembly of Aquilegia coerulea Goldsmith.</title>
        <authorList>
            <person name="Hodges S."/>
            <person name="Kramer E."/>
            <person name="Nordborg M."/>
            <person name="Tomkins J."/>
            <person name="Borevitz J."/>
            <person name="Derieg N."/>
            <person name="Yan J."/>
            <person name="Mihaltcheva S."/>
            <person name="Hayes R.D."/>
            <person name="Rokhsar D."/>
        </authorList>
    </citation>
    <scope>NUCLEOTIDE SEQUENCE [LARGE SCALE GENOMIC DNA]</scope>
    <source>
        <strain evidence="10">cv. Goldsmith</strain>
    </source>
</reference>
<evidence type="ECO:0000256" key="6">
    <source>
        <dbReference type="SAM" id="MobiDB-lite"/>
    </source>
</evidence>
<evidence type="ECO:0000256" key="3">
    <source>
        <dbReference type="ARBA" id="ARBA00022821"/>
    </source>
</evidence>
<dbReference type="PANTHER" id="PTHR43670">
    <property type="entry name" value="HEAT SHOCK PROTEIN 26"/>
    <property type="match status" value="1"/>
</dbReference>
<keyword evidence="10" id="KW-1185">Reference proteome</keyword>
<dbReference type="EMBL" id="KZ305026">
    <property type="protein sequence ID" value="PIA54114.1"/>
    <property type="molecule type" value="Genomic_DNA"/>
</dbReference>
<dbReference type="GO" id="GO:0034605">
    <property type="term" value="P:cellular response to heat"/>
    <property type="evidence" value="ECO:0007669"/>
    <property type="project" value="TreeGrafter"/>
</dbReference>
<feature type="domain" description="SHSP" evidence="8">
    <location>
        <begin position="12"/>
        <end position="121"/>
    </location>
</feature>
<evidence type="ECO:0000259" key="8">
    <source>
        <dbReference type="PROSITE" id="PS01031"/>
    </source>
</evidence>
<dbReference type="GO" id="GO:0005886">
    <property type="term" value="C:plasma membrane"/>
    <property type="evidence" value="ECO:0007669"/>
    <property type="project" value="UniProtKB-SubCell"/>
</dbReference>
<dbReference type="OrthoDB" id="1431247at2759"/>
<dbReference type="PRINTS" id="PR01217">
    <property type="entry name" value="PRICHEXTENSN"/>
</dbReference>
<name>A0A2G5EEC5_AQUCA</name>
<keyword evidence="3" id="KW-0611">Plant defense</keyword>
<evidence type="ECO:0000256" key="5">
    <source>
        <dbReference type="RuleBase" id="RU003616"/>
    </source>
</evidence>
<sequence>MAATRPLMTLPRSFEDFQPSSNLVQEEECETLILDVPGFRKDQIRVQMDDRSSMLIISGLRPIATNKWNRFRKDLHVPINCNTSEIQAKFENSVLRIIMPLKTFGKKQEQLTEKPKPVPTPPPPPPSQKLVTEPKPTPALPPPSQKAITEPKLPTLQPPPTHKSTTEPKLATPQAPPIQNLIAEPKPVSEVESTQTPLQRRKARKAFLDAETRENQVPEQAQHPLGPKPTPIPQGPLSPKPPVEVPLSQKRHTDVNDTPTDPKSTLRQKIGMKSKYDIGQDETTDQSHKFESSNTFKKHIDLKTGKSENDENNDHAENIVGIYQQYGGGRNVASTSHENQEKEKENRGAQQLKHEIKENVPHGAEAPKGSGAKKVAMELDDDSKQSIINMVAAVLVVVALWVYIKFTIKSPW</sequence>
<evidence type="ECO:0000256" key="2">
    <source>
        <dbReference type="ARBA" id="ARBA00022475"/>
    </source>
</evidence>
<dbReference type="Proteomes" id="UP000230069">
    <property type="component" value="Unassembled WGS sequence"/>
</dbReference>
<evidence type="ECO:0000256" key="1">
    <source>
        <dbReference type="ARBA" id="ARBA00004162"/>
    </source>
</evidence>
<feature type="compositionally biased region" description="Basic and acidic residues" evidence="6">
    <location>
        <begin position="107"/>
        <end position="116"/>
    </location>
</feature>
<feature type="compositionally biased region" description="Pro residues" evidence="6">
    <location>
        <begin position="226"/>
        <end position="244"/>
    </location>
</feature>
<gene>
    <name evidence="9" type="ORF">AQUCO_00900587v1</name>
</gene>
<dbReference type="Pfam" id="PF00011">
    <property type="entry name" value="HSP20"/>
    <property type="match status" value="1"/>
</dbReference>
<dbReference type="PROSITE" id="PS01031">
    <property type="entry name" value="SHSP"/>
    <property type="match status" value="1"/>
</dbReference>
<dbReference type="InterPro" id="IPR002068">
    <property type="entry name" value="A-crystallin/Hsp20_dom"/>
</dbReference>
<dbReference type="Gene3D" id="2.60.40.790">
    <property type="match status" value="1"/>
</dbReference>
<dbReference type="GO" id="GO:0006952">
    <property type="term" value="P:defense response"/>
    <property type="evidence" value="ECO:0007669"/>
    <property type="project" value="UniProtKB-KW"/>
</dbReference>
<evidence type="ECO:0000313" key="10">
    <source>
        <dbReference type="Proteomes" id="UP000230069"/>
    </source>
</evidence>
<protein>
    <recommendedName>
        <fullName evidence="8">SHSP domain-containing protein</fullName>
    </recommendedName>
</protein>
<feature type="compositionally biased region" description="Pro residues" evidence="6">
    <location>
        <begin position="135"/>
        <end position="144"/>
    </location>
</feature>
<feature type="compositionally biased region" description="Basic and acidic residues" evidence="6">
    <location>
        <begin position="206"/>
        <end position="216"/>
    </location>
</feature>
<feature type="compositionally biased region" description="Polar residues" evidence="6">
    <location>
        <begin position="256"/>
        <end position="267"/>
    </location>
</feature>
<proteinExistence type="inferred from homology"/>
<feature type="compositionally biased region" description="Basic and acidic residues" evidence="6">
    <location>
        <begin position="298"/>
        <end position="317"/>
    </location>
</feature>
<dbReference type="AlphaFoldDB" id="A0A2G5EEC5"/>
<evidence type="ECO:0000256" key="7">
    <source>
        <dbReference type="SAM" id="Phobius"/>
    </source>
</evidence>
<keyword evidence="2" id="KW-1003">Cell membrane</keyword>